<comment type="caution">
    <text evidence="1">The sequence shown here is derived from an EMBL/GenBank/DDBJ whole genome shotgun (WGS) entry which is preliminary data.</text>
</comment>
<dbReference type="RefSeq" id="WP_166400167.1">
    <property type="nucleotide sequence ID" value="NZ_JAANAS010000046.1"/>
</dbReference>
<sequence>MTITDKHIIDTYSKLFEGLNPLTKIELIEKLTKSLKKEKKLKESEFLKSFGAFDSDKTADELIKEIRESRKFRNKDLKF</sequence>
<evidence type="ECO:0000313" key="2">
    <source>
        <dbReference type="Proteomes" id="UP000643701"/>
    </source>
</evidence>
<proteinExistence type="predicted"/>
<dbReference type="AlphaFoldDB" id="A0A967AKB1"/>
<dbReference type="Proteomes" id="UP000643701">
    <property type="component" value="Unassembled WGS sequence"/>
</dbReference>
<gene>
    <name evidence="1" type="ORF">G7034_06550</name>
</gene>
<keyword evidence="2" id="KW-1185">Reference proteome</keyword>
<organism evidence="1 2">
    <name type="scientific">Psychroflexus maritimus</name>
    <dbReference type="NCBI Taxonomy" id="2714865"/>
    <lineage>
        <taxon>Bacteria</taxon>
        <taxon>Pseudomonadati</taxon>
        <taxon>Bacteroidota</taxon>
        <taxon>Flavobacteriia</taxon>
        <taxon>Flavobacteriales</taxon>
        <taxon>Flavobacteriaceae</taxon>
        <taxon>Psychroflexus</taxon>
    </lineage>
</organism>
<evidence type="ECO:0000313" key="1">
    <source>
        <dbReference type="EMBL" id="NGZ89909.1"/>
    </source>
</evidence>
<name>A0A967AKB1_9FLAO</name>
<dbReference type="EMBL" id="JAANAS010000046">
    <property type="protein sequence ID" value="NGZ89909.1"/>
    <property type="molecule type" value="Genomic_DNA"/>
</dbReference>
<accession>A0A967AKB1</accession>
<protein>
    <submittedName>
        <fullName evidence="1">Uncharacterized protein</fullName>
    </submittedName>
</protein>
<reference evidence="1" key="1">
    <citation type="submission" date="2020-03" db="EMBL/GenBank/DDBJ databases">
        <title>Psychroflexus Maritimus sp. nov., isolate from marine sediment.</title>
        <authorList>
            <person name="Zhong Y.-L."/>
        </authorList>
    </citation>
    <scope>NUCLEOTIDE SEQUENCE</scope>
    <source>
        <strain evidence="1">C1</strain>
    </source>
</reference>